<accession>A0A8E2DLC8</accession>
<sequence length="348" mass="39489">MSSHKRSRQTSEDETDVKVFTNHPTLYHEDGNVILSCGNTLFCVHRSVVAKHSPVLKRMLDDAPPLVLRGCQHLELQDSAEDFEVLLGVLYDGLRIDFPNITAFNYPRVSSLLRASTKYQIERARADLIACIQREWSSNLHVHDAKMQAIWSRRLAEFPTIVQNEQVMVNPNGNPGADAQPQDAPAHPAAVIRLLRDCGYHTADILFPLFYALSVETSQFGTPMLGTHVAPLQDADIERLIVGIERLRAKHSSMSQFYPQLRLPPGHDQQCWPGIQIFWAIIGPNILLSPKAARWPIEAWRLFTAHFNTPVYQKQYSFCSACATVLIGILEHRRTAMWNDLPAYFELR</sequence>
<dbReference type="InterPro" id="IPR000210">
    <property type="entry name" value="BTB/POZ_dom"/>
</dbReference>
<dbReference type="Gene3D" id="3.30.710.10">
    <property type="entry name" value="Potassium Channel Kv1.1, Chain A"/>
    <property type="match status" value="1"/>
</dbReference>
<name>A0A8E2DLC8_9APHY</name>
<proteinExistence type="predicted"/>
<evidence type="ECO:0000313" key="3">
    <source>
        <dbReference type="Proteomes" id="UP000250043"/>
    </source>
</evidence>
<dbReference type="PROSITE" id="PS50097">
    <property type="entry name" value="BTB"/>
    <property type="match status" value="1"/>
</dbReference>
<dbReference type="OrthoDB" id="3218112at2759"/>
<keyword evidence="3" id="KW-1185">Reference proteome</keyword>
<dbReference type="SUPFAM" id="SSF54695">
    <property type="entry name" value="POZ domain"/>
    <property type="match status" value="1"/>
</dbReference>
<protein>
    <recommendedName>
        <fullName evidence="1">BTB domain-containing protein</fullName>
    </recommendedName>
</protein>
<dbReference type="InterPro" id="IPR011333">
    <property type="entry name" value="SKP1/BTB/POZ_sf"/>
</dbReference>
<organism evidence="2 3">
    <name type="scientific">Obba rivulosa</name>
    <dbReference type="NCBI Taxonomy" id="1052685"/>
    <lineage>
        <taxon>Eukaryota</taxon>
        <taxon>Fungi</taxon>
        <taxon>Dikarya</taxon>
        <taxon>Basidiomycota</taxon>
        <taxon>Agaricomycotina</taxon>
        <taxon>Agaricomycetes</taxon>
        <taxon>Polyporales</taxon>
        <taxon>Gelatoporiaceae</taxon>
        <taxon>Obba</taxon>
    </lineage>
</organism>
<dbReference type="Proteomes" id="UP000250043">
    <property type="component" value="Unassembled WGS sequence"/>
</dbReference>
<dbReference type="CDD" id="cd18186">
    <property type="entry name" value="BTB_POZ_ZBTB_KLHL-like"/>
    <property type="match status" value="1"/>
</dbReference>
<dbReference type="EMBL" id="KV722514">
    <property type="protein sequence ID" value="OCH86743.1"/>
    <property type="molecule type" value="Genomic_DNA"/>
</dbReference>
<dbReference type="AlphaFoldDB" id="A0A8E2DLC8"/>
<evidence type="ECO:0000313" key="2">
    <source>
        <dbReference type="EMBL" id="OCH86743.1"/>
    </source>
</evidence>
<gene>
    <name evidence="2" type="ORF">OBBRIDRAFT_760861</name>
</gene>
<dbReference type="Pfam" id="PF00651">
    <property type="entry name" value="BTB"/>
    <property type="match status" value="1"/>
</dbReference>
<dbReference type="SMART" id="SM00225">
    <property type="entry name" value="BTB"/>
    <property type="match status" value="1"/>
</dbReference>
<feature type="domain" description="BTB" evidence="1">
    <location>
        <begin position="31"/>
        <end position="93"/>
    </location>
</feature>
<reference evidence="2 3" key="1">
    <citation type="submission" date="2016-07" db="EMBL/GenBank/DDBJ databases">
        <title>Draft genome of the white-rot fungus Obba rivulosa 3A-2.</title>
        <authorList>
            <consortium name="DOE Joint Genome Institute"/>
            <person name="Miettinen O."/>
            <person name="Riley R."/>
            <person name="Acob R."/>
            <person name="Barry K."/>
            <person name="Cullen D."/>
            <person name="De Vries R."/>
            <person name="Hainaut M."/>
            <person name="Hatakka A."/>
            <person name="Henrissat B."/>
            <person name="Hilden K."/>
            <person name="Kuo R."/>
            <person name="Labutti K."/>
            <person name="Lipzen A."/>
            <person name="Makela M.R."/>
            <person name="Sandor L."/>
            <person name="Spatafora J.W."/>
            <person name="Grigoriev I.V."/>
            <person name="Hibbett D.S."/>
        </authorList>
    </citation>
    <scope>NUCLEOTIDE SEQUENCE [LARGE SCALE GENOMIC DNA]</scope>
    <source>
        <strain evidence="2 3">3A-2</strain>
    </source>
</reference>
<evidence type="ECO:0000259" key="1">
    <source>
        <dbReference type="PROSITE" id="PS50097"/>
    </source>
</evidence>